<reference evidence="1" key="1">
    <citation type="submission" date="2020-07" db="EMBL/GenBank/DDBJ databases">
        <title>Multicomponent nature underlies the extraordinary mechanical properties of spider dragline silk.</title>
        <authorList>
            <person name="Kono N."/>
            <person name="Nakamura H."/>
            <person name="Mori M."/>
            <person name="Yoshida Y."/>
            <person name="Ohtoshi R."/>
            <person name="Malay A.D."/>
            <person name="Moran D.A.P."/>
            <person name="Tomita M."/>
            <person name="Numata K."/>
            <person name="Arakawa K."/>
        </authorList>
    </citation>
    <scope>NUCLEOTIDE SEQUENCE</scope>
</reference>
<gene>
    <name evidence="1" type="ORF">TNCT_57111</name>
</gene>
<name>A0A8X6FEG8_TRICU</name>
<organism evidence="1 2">
    <name type="scientific">Trichonephila clavata</name>
    <name type="common">Joro spider</name>
    <name type="synonym">Nephila clavata</name>
    <dbReference type="NCBI Taxonomy" id="2740835"/>
    <lineage>
        <taxon>Eukaryota</taxon>
        <taxon>Metazoa</taxon>
        <taxon>Ecdysozoa</taxon>
        <taxon>Arthropoda</taxon>
        <taxon>Chelicerata</taxon>
        <taxon>Arachnida</taxon>
        <taxon>Araneae</taxon>
        <taxon>Araneomorphae</taxon>
        <taxon>Entelegynae</taxon>
        <taxon>Araneoidea</taxon>
        <taxon>Nephilidae</taxon>
        <taxon>Trichonephila</taxon>
    </lineage>
</organism>
<evidence type="ECO:0000313" key="2">
    <source>
        <dbReference type="Proteomes" id="UP000887116"/>
    </source>
</evidence>
<keyword evidence="2" id="KW-1185">Reference proteome</keyword>
<dbReference type="AlphaFoldDB" id="A0A8X6FEG8"/>
<accession>A0A8X6FEG8</accession>
<dbReference type="EMBL" id="BMAO01031846">
    <property type="protein sequence ID" value="GFQ78008.1"/>
    <property type="molecule type" value="Genomic_DNA"/>
</dbReference>
<sequence>MDKEAIPSITLPFLLPTKMLKWARKSMSIIVLVTSATTRGQLNALLSTKSNLSNFCPKVLILVPLAAKSSSLTTDRFSYGVGGTTEISASVSIKNWVLVFVLNIKSTHLHPWAFSRLREPRV</sequence>
<protein>
    <submittedName>
        <fullName evidence="1">Uncharacterized protein</fullName>
    </submittedName>
</protein>
<proteinExistence type="predicted"/>
<dbReference type="OrthoDB" id="8362864at2759"/>
<evidence type="ECO:0000313" key="1">
    <source>
        <dbReference type="EMBL" id="GFQ78008.1"/>
    </source>
</evidence>
<comment type="caution">
    <text evidence="1">The sequence shown here is derived from an EMBL/GenBank/DDBJ whole genome shotgun (WGS) entry which is preliminary data.</text>
</comment>
<dbReference type="Proteomes" id="UP000887116">
    <property type="component" value="Unassembled WGS sequence"/>
</dbReference>